<evidence type="ECO:0000256" key="1">
    <source>
        <dbReference type="ARBA" id="ARBA00004496"/>
    </source>
</evidence>
<dbReference type="AlphaFoldDB" id="A0A095YBI5"/>
<dbReference type="EMBL" id="JPGG01000018">
    <property type="protein sequence ID" value="KGC09945.1"/>
    <property type="molecule type" value="Genomic_DNA"/>
</dbReference>
<evidence type="ECO:0000313" key="6">
    <source>
        <dbReference type="EMBL" id="KGC09945.1"/>
    </source>
</evidence>
<protein>
    <recommendedName>
        <fullName evidence="4">Malonate decarboxylase acyl carrier protein</fullName>
    </recommendedName>
</protein>
<dbReference type="GeneID" id="66457162"/>
<proteinExistence type="inferred from homology"/>
<dbReference type="KEGG" id="bgo:BM43_2650"/>
<name>A0A095YBI5_BURGA</name>
<comment type="subcellular location">
    <subcellularLocation>
        <location evidence="1">Cytoplasm</location>
    </subcellularLocation>
</comment>
<evidence type="ECO:0000256" key="2">
    <source>
        <dbReference type="ARBA" id="ARBA00022490"/>
    </source>
</evidence>
<dbReference type="OrthoDB" id="120290at2"/>
<keyword evidence="3 5" id="KW-0597">Phosphoprotein</keyword>
<reference evidence="8" key="4">
    <citation type="submission" date="2022-09" db="EMBL/GenBank/DDBJ databases">
        <title>Genomic of Burkholderia gladioli.</title>
        <authorList>
            <person name="Wu H."/>
        </authorList>
    </citation>
    <scope>NUCLEOTIDE SEQUENCE</scope>
    <source>
        <strain evidence="8">ZN-S4</strain>
    </source>
</reference>
<evidence type="ECO:0000313" key="7">
    <source>
        <dbReference type="EMBL" id="PEH38993.1"/>
    </source>
</evidence>
<dbReference type="EMBL" id="CP104214">
    <property type="protein sequence ID" value="UWX71389.1"/>
    <property type="molecule type" value="Genomic_DNA"/>
</dbReference>
<evidence type="ECO:0000256" key="4">
    <source>
        <dbReference type="NCBIfam" id="TIGR03130"/>
    </source>
</evidence>
<evidence type="ECO:0000256" key="5">
    <source>
        <dbReference type="PIRSR" id="PIRSR609662-50"/>
    </source>
</evidence>
<reference evidence="10" key="3">
    <citation type="submission" date="2017-09" db="EMBL/GenBank/DDBJ databases">
        <title>FDA dAtabase for Regulatory Grade micrObial Sequences (FDA-ARGOS): Supporting development and validation of Infectious Disease Dx tests.</title>
        <authorList>
            <person name="Minogue T."/>
            <person name="Wolcott M."/>
            <person name="Wasieloski L."/>
            <person name="Aguilar W."/>
            <person name="Moore D."/>
            <person name="Tallon L."/>
            <person name="Sadzewicz L."/>
            <person name="Ott S."/>
            <person name="Zhao X."/>
            <person name="Nagaraj S."/>
            <person name="Vavikolanu K."/>
            <person name="Aluvathingal J."/>
            <person name="Nadendla S."/>
            <person name="Sichtig H."/>
        </authorList>
    </citation>
    <scope>NUCLEOTIDE SEQUENCE [LARGE SCALE GENOMIC DNA]</scope>
    <source>
        <strain evidence="10">FDAARGOS_390</strain>
    </source>
</reference>
<dbReference type="Proteomes" id="UP000029590">
    <property type="component" value="Unassembled WGS sequence"/>
</dbReference>
<dbReference type="RefSeq" id="WP_013697340.1">
    <property type="nucleotide sequence ID" value="NZ_CADEPO010000011.1"/>
</dbReference>
<keyword evidence="2" id="KW-0963">Cytoplasm</keyword>
<evidence type="ECO:0000313" key="8">
    <source>
        <dbReference type="EMBL" id="UWX71389.1"/>
    </source>
</evidence>
<evidence type="ECO:0000313" key="10">
    <source>
        <dbReference type="Proteomes" id="UP000220629"/>
    </source>
</evidence>
<gene>
    <name evidence="7" type="primary">mdcC</name>
    <name evidence="7" type="ORF">CRM94_32230</name>
    <name evidence="6" type="ORF">DM48_6247</name>
    <name evidence="8" type="ORF">NYZ96_06455</name>
</gene>
<dbReference type="InterPro" id="IPR023439">
    <property type="entry name" value="Mal_deCO2ase/Cit_lyase_ACP"/>
</dbReference>
<dbReference type="GO" id="GO:0005737">
    <property type="term" value="C:cytoplasm"/>
    <property type="evidence" value="ECO:0007669"/>
    <property type="project" value="UniProtKB-SubCell"/>
</dbReference>
<sequence>MERLNYRHTARQRAAGEAASALVGVVASGNLEVLVERVLGGTDCEVEIQTAAVGFGEVWQAVIADFVERRSPGGLRLSINDGGARPDTVALRLAQAVRAIEGGQR</sequence>
<feature type="modified residue" description="O-(phosphoribosyl dephospho-coenzyme A)serine" evidence="5">
    <location>
        <position position="28"/>
    </location>
</feature>
<accession>A0A095YBI5</accession>
<organism evidence="7 10">
    <name type="scientific">Burkholderia gladioli</name>
    <name type="common">Pseudomonas marginata</name>
    <name type="synonym">Phytomonas marginata</name>
    <dbReference type="NCBI Taxonomy" id="28095"/>
    <lineage>
        <taxon>Bacteria</taxon>
        <taxon>Pseudomonadati</taxon>
        <taxon>Pseudomonadota</taxon>
        <taxon>Betaproteobacteria</taxon>
        <taxon>Burkholderiales</taxon>
        <taxon>Burkholderiaceae</taxon>
        <taxon>Burkholderia</taxon>
    </lineage>
</organism>
<dbReference type="Proteomes" id="UP001059745">
    <property type="component" value="Chromosome 1"/>
</dbReference>
<evidence type="ECO:0000313" key="9">
    <source>
        <dbReference type="Proteomes" id="UP000029590"/>
    </source>
</evidence>
<dbReference type="Proteomes" id="UP000220629">
    <property type="component" value="Unassembled WGS sequence"/>
</dbReference>
<dbReference type="Pfam" id="PF06857">
    <property type="entry name" value="ACP"/>
    <property type="match status" value="1"/>
</dbReference>
<comment type="PTM">
    <text evidence="5">Covalently binds the prosthetic group of malonate decarboxylase.</text>
</comment>
<dbReference type="EMBL" id="PDDY01000004">
    <property type="protein sequence ID" value="PEH38993.1"/>
    <property type="molecule type" value="Genomic_DNA"/>
</dbReference>
<dbReference type="OMA" id="KLSFRHT"/>
<accession>A0A095EYZ1</accession>
<dbReference type="InterPro" id="IPR009662">
    <property type="entry name" value="Malonate_deCO2ase_dsu"/>
</dbReference>
<reference evidence="6 9" key="1">
    <citation type="submission" date="2014-04" db="EMBL/GenBank/DDBJ databases">
        <authorList>
            <person name="Bishop-Lilly K.A."/>
            <person name="Broomall S.M."/>
            <person name="Chain P.S."/>
            <person name="Chertkov O."/>
            <person name="Coyne S.R."/>
            <person name="Daligault H.E."/>
            <person name="Davenport K.W."/>
            <person name="Erkkila T."/>
            <person name="Frey K.G."/>
            <person name="Gibbons H.S."/>
            <person name="Gu W."/>
            <person name="Jaissle J."/>
            <person name="Johnson S.L."/>
            <person name="Koroleva G.I."/>
            <person name="Ladner J.T."/>
            <person name="Lo C.-C."/>
            <person name="Minogue T.D."/>
            <person name="Munk C."/>
            <person name="Palacios G.F."/>
            <person name="Redden C.L."/>
            <person name="Rosenzweig C.N."/>
            <person name="Scholz M.B."/>
            <person name="Teshima H."/>
            <person name="Xu Y."/>
        </authorList>
    </citation>
    <scope>NUCLEOTIDE SEQUENCE [LARGE SCALE GENOMIC DNA]</scope>
    <source>
        <strain evidence="6">Gladioli</strain>
        <strain evidence="9">gladioli</strain>
    </source>
</reference>
<reference evidence="7" key="2">
    <citation type="submission" date="2017-09" db="EMBL/GenBank/DDBJ databases">
        <title>FDA dAtabase for Regulatory Grade micrObial Sequences (FDA-ARGOS): Supporting development and validation of Infectious Disease Dx tests.</title>
        <authorList>
            <person name="Minogue T."/>
            <person name="Wolcott M."/>
            <person name="Wasieloski L."/>
            <person name="Aguilar W."/>
            <person name="Moore D."/>
            <person name="Tallon L.J."/>
            <person name="Sadzewicz L."/>
            <person name="Ott S."/>
            <person name="Zhao X."/>
            <person name="Nagaraj S."/>
            <person name="Vavikolanu K."/>
            <person name="Aluvathingal J."/>
            <person name="Nadendla S."/>
            <person name="Sichtig H."/>
        </authorList>
    </citation>
    <scope>NUCLEOTIDE SEQUENCE</scope>
    <source>
        <strain evidence="7">FDAARGOS_390</strain>
    </source>
</reference>
<evidence type="ECO:0000256" key="3">
    <source>
        <dbReference type="ARBA" id="ARBA00022553"/>
    </source>
</evidence>
<dbReference type="NCBIfam" id="TIGR03130">
    <property type="entry name" value="malonate_delta"/>
    <property type="match status" value="1"/>
</dbReference>
<dbReference type="HAMAP" id="MF_00710">
    <property type="entry name" value="Malonate_deCO2ase_dsu"/>
    <property type="match status" value="1"/>
</dbReference>